<keyword evidence="7" id="KW-0449">Lipoprotein</keyword>
<dbReference type="PANTHER" id="PTHR30290:SF10">
    <property type="entry name" value="PERIPLASMIC OLIGOPEPTIDE-BINDING PROTEIN-RELATED"/>
    <property type="match status" value="1"/>
</dbReference>
<evidence type="ECO:0000256" key="7">
    <source>
        <dbReference type="ARBA" id="ARBA00023288"/>
    </source>
</evidence>
<evidence type="ECO:0000256" key="4">
    <source>
        <dbReference type="ARBA" id="ARBA00022729"/>
    </source>
</evidence>
<dbReference type="Gene3D" id="3.40.190.10">
    <property type="entry name" value="Periplasmic binding protein-like II"/>
    <property type="match status" value="1"/>
</dbReference>
<keyword evidence="11" id="KW-1185">Reference proteome</keyword>
<keyword evidence="3" id="KW-0813">Transport</keyword>
<feature type="compositionally biased region" description="Basic and acidic residues" evidence="8">
    <location>
        <begin position="33"/>
        <end position="45"/>
    </location>
</feature>
<accession>A0A2V3VLF1</accession>
<evidence type="ECO:0000313" key="10">
    <source>
        <dbReference type="EMBL" id="PXW82642.1"/>
    </source>
</evidence>
<evidence type="ECO:0000256" key="6">
    <source>
        <dbReference type="ARBA" id="ARBA00023139"/>
    </source>
</evidence>
<dbReference type="InterPro" id="IPR023765">
    <property type="entry name" value="SBP_5_CS"/>
</dbReference>
<dbReference type="InterPro" id="IPR039424">
    <property type="entry name" value="SBP_5"/>
</dbReference>
<dbReference type="PANTHER" id="PTHR30290">
    <property type="entry name" value="PERIPLASMIC BINDING COMPONENT OF ABC TRANSPORTER"/>
    <property type="match status" value="1"/>
</dbReference>
<comment type="caution">
    <text evidence="10">The sequence shown here is derived from an EMBL/GenBank/DDBJ whole genome shotgun (WGS) entry which is preliminary data.</text>
</comment>
<dbReference type="EMBL" id="QJJQ01000017">
    <property type="protein sequence ID" value="PXW82642.1"/>
    <property type="molecule type" value="Genomic_DNA"/>
</dbReference>
<organism evidence="10 11">
    <name type="scientific">Pseudogracilibacillus auburnensis</name>
    <dbReference type="NCBI Taxonomy" id="1494959"/>
    <lineage>
        <taxon>Bacteria</taxon>
        <taxon>Bacillati</taxon>
        <taxon>Bacillota</taxon>
        <taxon>Bacilli</taxon>
        <taxon>Bacillales</taxon>
        <taxon>Bacillaceae</taxon>
        <taxon>Pseudogracilibacillus</taxon>
    </lineage>
</organism>
<dbReference type="CDD" id="cd08504">
    <property type="entry name" value="PBP2_OppA"/>
    <property type="match status" value="1"/>
</dbReference>
<keyword evidence="5" id="KW-0571">Peptide transport</keyword>
<comment type="similarity">
    <text evidence="2">Belongs to the bacterial solute-binding protein 5 family.</text>
</comment>
<dbReference type="InterPro" id="IPR000914">
    <property type="entry name" value="SBP_5_dom"/>
</dbReference>
<evidence type="ECO:0000313" key="11">
    <source>
        <dbReference type="Proteomes" id="UP000247978"/>
    </source>
</evidence>
<dbReference type="PROSITE" id="PS01040">
    <property type="entry name" value="SBP_BACTERIAL_5"/>
    <property type="match status" value="1"/>
</dbReference>
<dbReference type="GO" id="GO:0015833">
    <property type="term" value="P:peptide transport"/>
    <property type="evidence" value="ECO:0007669"/>
    <property type="project" value="UniProtKB-KW"/>
</dbReference>
<keyword evidence="5" id="KW-0653">Protein transport</keyword>
<dbReference type="Proteomes" id="UP000247978">
    <property type="component" value="Unassembled WGS sequence"/>
</dbReference>
<evidence type="ECO:0000256" key="1">
    <source>
        <dbReference type="ARBA" id="ARBA00004193"/>
    </source>
</evidence>
<evidence type="ECO:0000259" key="9">
    <source>
        <dbReference type="Pfam" id="PF00496"/>
    </source>
</evidence>
<dbReference type="FunFam" id="3.90.76.10:FF:000001">
    <property type="entry name" value="Oligopeptide ABC transporter substrate-binding protein"/>
    <property type="match status" value="1"/>
</dbReference>
<evidence type="ECO:0000256" key="8">
    <source>
        <dbReference type="SAM" id="MobiDB-lite"/>
    </source>
</evidence>
<dbReference type="GO" id="GO:0030288">
    <property type="term" value="C:outer membrane-bounded periplasmic space"/>
    <property type="evidence" value="ECO:0007669"/>
    <property type="project" value="UniProtKB-ARBA"/>
</dbReference>
<feature type="domain" description="Solute-binding protein family 5" evidence="9">
    <location>
        <begin position="101"/>
        <end position="489"/>
    </location>
</feature>
<evidence type="ECO:0000256" key="2">
    <source>
        <dbReference type="ARBA" id="ARBA00005695"/>
    </source>
</evidence>
<dbReference type="Gene3D" id="3.90.76.10">
    <property type="entry name" value="Dipeptide-binding Protein, Domain 1"/>
    <property type="match status" value="1"/>
</dbReference>
<keyword evidence="6" id="KW-0564">Palmitate</keyword>
<dbReference type="RefSeq" id="WP_110397029.1">
    <property type="nucleotide sequence ID" value="NZ_JADIJL010000005.1"/>
</dbReference>
<dbReference type="PIRSF" id="PIRSF002741">
    <property type="entry name" value="MppA"/>
    <property type="match status" value="1"/>
</dbReference>
<reference evidence="10 11" key="1">
    <citation type="submission" date="2018-05" db="EMBL/GenBank/DDBJ databases">
        <title>Genomic Encyclopedia of Type Strains, Phase IV (KMG-IV): sequencing the most valuable type-strain genomes for metagenomic binning, comparative biology and taxonomic classification.</title>
        <authorList>
            <person name="Goeker M."/>
        </authorList>
    </citation>
    <scope>NUCLEOTIDE SEQUENCE [LARGE SCALE GENOMIC DNA]</scope>
    <source>
        <strain evidence="10 11">DSM 28556</strain>
    </source>
</reference>
<sequence>MLLQKRNYWMTMIAIMVCLVLVLAACGGQNKTDGGDSDTKKEKGSEAIGDDTSSNVEQVLNLSGTADFTSLDIHHASDAPSFDALYQIGAGFIGFDKEGGFIPDLAADEPEVNEDKTVYTFTIRDDAKWSNGDPVTANDFVYSWKRAVNPDTAAEYAFIYGSASILNAEEILNPDSDLYGKIDELGIEALDEQTVQVTLEKATPYFVTLMSFPPFYPLNEEFVEGLGDDYATSVENLLANGPFKLTDWHIGEGWTFEKNETYWNADDVKLEQVNYKLVTDAATRVNLYQTGDLDYAELNAQFIQQFKDSAELHTGELTADMKFMRLNQKHEALANQNIRSAIYNAFDRQTLVDSLLQSGAAPAYYVVPNDWAFAENGEDFRIKYPKINEKTMEEAQELWEKGLEEIGKSEVTIDIMFGESDTNEKIVTYLQSQLEENLPGLTVNLNKQPYGQHLKLEGERKYDISYWGWLPDFLDPITYLDIWLSDGPFNRTGFASEEFDDLINQANNLGDKPEERWDVLQEAEKYLFEDASVVPVFQNARAYVQKPHVQDLIPRNYGPTVDYRYAYIAE</sequence>
<dbReference type="FunFam" id="3.10.105.10:FF:000001">
    <property type="entry name" value="Oligopeptide ABC transporter, oligopeptide-binding protein"/>
    <property type="match status" value="1"/>
</dbReference>
<evidence type="ECO:0000256" key="5">
    <source>
        <dbReference type="ARBA" id="ARBA00022856"/>
    </source>
</evidence>
<dbReference type="OrthoDB" id="9801912at2"/>
<protein>
    <submittedName>
        <fullName evidence="10">Oligopeptide transport system substrate-binding protein</fullName>
    </submittedName>
</protein>
<proteinExistence type="inferred from homology"/>
<name>A0A2V3VLF1_9BACI</name>
<dbReference type="GO" id="GO:1904680">
    <property type="term" value="F:peptide transmembrane transporter activity"/>
    <property type="evidence" value="ECO:0007669"/>
    <property type="project" value="TreeGrafter"/>
</dbReference>
<dbReference type="Pfam" id="PF00496">
    <property type="entry name" value="SBP_bac_5"/>
    <property type="match status" value="1"/>
</dbReference>
<gene>
    <name evidence="10" type="ORF">DFR56_11780</name>
</gene>
<dbReference type="SUPFAM" id="SSF53850">
    <property type="entry name" value="Periplasmic binding protein-like II"/>
    <property type="match status" value="1"/>
</dbReference>
<dbReference type="InterPro" id="IPR030678">
    <property type="entry name" value="Peptide/Ni-bd"/>
</dbReference>
<dbReference type="AlphaFoldDB" id="A0A2V3VLF1"/>
<dbReference type="GO" id="GO:0043190">
    <property type="term" value="C:ATP-binding cassette (ABC) transporter complex"/>
    <property type="evidence" value="ECO:0007669"/>
    <property type="project" value="InterPro"/>
</dbReference>
<dbReference type="Gene3D" id="3.10.105.10">
    <property type="entry name" value="Dipeptide-binding Protein, Domain 3"/>
    <property type="match status" value="1"/>
</dbReference>
<comment type="subcellular location">
    <subcellularLocation>
        <location evidence="1">Cell membrane</location>
        <topology evidence="1">Lipid-anchor</topology>
    </subcellularLocation>
</comment>
<evidence type="ECO:0000256" key="3">
    <source>
        <dbReference type="ARBA" id="ARBA00022448"/>
    </source>
</evidence>
<feature type="region of interest" description="Disordered" evidence="8">
    <location>
        <begin position="30"/>
        <end position="50"/>
    </location>
</feature>
<dbReference type="PROSITE" id="PS51257">
    <property type="entry name" value="PROKAR_LIPOPROTEIN"/>
    <property type="match status" value="1"/>
</dbReference>
<keyword evidence="4" id="KW-0732">Signal</keyword>